<reference evidence="1 2" key="1">
    <citation type="journal article" date="2023" name="Science">
        <title>Complex scaffold remodeling in plant triterpene biosynthesis.</title>
        <authorList>
            <person name="De La Pena R."/>
            <person name="Hodgson H."/>
            <person name="Liu J.C."/>
            <person name="Stephenson M.J."/>
            <person name="Martin A.C."/>
            <person name="Owen C."/>
            <person name="Harkess A."/>
            <person name="Leebens-Mack J."/>
            <person name="Jimenez L.E."/>
            <person name="Osbourn A."/>
            <person name="Sattely E.S."/>
        </authorList>
    </citation>
    <scope>NUCLEOTIDE SEQUENCE [LARGE SCALE GENOMIC DNA]</scope>
    <source>
        <strain evidence="2">cv. JPN11</strain>
        <tissue evidence="1">Leaf</tissue>
    </source>
</reference>
<evidence type="ECO:0000313" key="1">
    <source>
        <dbReference type="EMBL" id="KAJ4712138.1"/>
    </source>
</evidence>
<accession>A0ACC1XLE5</accession>
<name>A0ACC1XLE5_MELAZ</name>
<sequence length="246" mass="26830">MDAVNVIKGYNKVNPGHENIPPPPHKRLKAAVIISAFVLLTLIIGLMTAAAVHVGRESKESPVSLSSNSDDLIKKLCSVTRYPDLCFTSISSSPNVSTETNPDAEFIFKLSLEVSMKELRNVSSSIKTLSDRLPSQAALVDCMGQLDDALSRLKDSMAETETDDELTERKVNDIQTWISAGMSDEESCLDGLTEMGSTAVDEVRSMMEKSKKLLSNSLAIIANIRTILHMVSMGRCNCKAICKSMM</sequence>
<organism evidence="1 2">
    <name type="scientific">Melia azedarach</name>
    <name type="common">Chinaberry tree</name>
    <dbReference type="NCBI Taxonomy" id="155640"/>
    <lineage>
        <taxon>Eukaryota</taxon>
        <taxon>Viridiplantae</taxon>
        <taxon>Streptophyta</taxon>
        <taxon>Embryophyta</taxon>
        <taxon>Tracheophyta</taxon>
        <taxon>Spermatophyta</taxon>
        <taxon>Magnoliopsida</taxon>
        <taxon>eudicotyledons</taxon>
        <taxon>Gunneridae</taxon>
        <taxon>Pentapetalae</taxon>
        <taxon>rosids</taxon>
        <taxon>malvids</taxon>
        <taxon>Sapindales</taxon>
        <taxon>Meliaceae</taxon>
        <taxon>Melia</taxon>
    </lineage>
</organism>
<protein>
    <submittedName>
        <fullName evidence="1">Pectinesterase</fullName>
    </submittedName>
</protein>
<dbReference type="EMBL" id="CM051401">
    <property type="protein sequence ID" value="KAJ4712138.1"/>
    <property type="molecule type" value="Genomic_DNA"/>
</dbReference>
<evidence type="ECO:0000313" key="2">
    <source>
        <dbReference type="Proteomes" id="UP001164539"/>
    </source>
</evidence>
<proteinExistence type="predicted"/>
<keyword evidence="2" id="KW-1185">Reference proteome</keyword>
<comment type="caution">
    <text evidence="1">The sequence shown here is derived from an EMBL/GenBank/DDBJ whole genome shotgun (WGS) entry which is preliminary data.</text>
</comment>
<dbReference type="Proteomes" id="UP001164539">
    <property type="component" value="Chromosome 8"/>
</dbReference>
<gene>
    <name evidence="1" type="ORF">OWV82_014435</name>
</gene>